<dbReference type="PANTHER" id="PTHR43800:SF1">
    <property type="entry name" value="PEPTIDYL-LYSINE N-ACETYLTRANSFERASE YJAB"/>
    <property type="match status" value="1"/>
</dbReference>
<dbReference type="RefSeq" id="WP_207107119.1">
    <property type="nucleotide sequence ID" value="NZ_JAFLVR010000007.1"/>
</dbReference>
<keyword evidence="1" id="KW-0808">Transferase</keyword>
<reference evidence="4 5" key="1">
    <citation type="submission" date="2021-03" db="EMBL/GenBank/DDBJ databases">
        <title>Enterococcal diversity collection.</title>
        <authorList>
            <person name="Gilmore M.S."/>
            <person name="Schwartzman J."/>
            <person name="Van Tyne D."/>
            <person name="Martin M."/>
            <person name="Earl A.M."/>
            <person name="Manson A.L."/>
            <person name="Straub T."/>
            <person name="Salamzade R."/>
            <person name="Saavedra J."/>
            <person name="Lebreton F."/>
            <person name="Prichula J."/>
            <person name="Schaufler K."/>
            <person name="Gaca A."/>
            <person name="Sgardioli B."/>
            <person name="Wagenaar J."/>
            <person name="Strong T."/>
        </authorList>
    </citation>
    <scope>NUCLEOTIDE SEQUENCE [LARGE SCALE GENOMIC DNA]</scope>
    <source>
        <strain evidence="4 5">MJM16</strain>
    </source>
</reference>
<dbReference type="PROSITE" id="PS51186">
    <property type="entry name" value="GNAT"/>
    <property type="match status" value="2"/>
</dbReference>
<dbReference type="InterPro" id="IPR000182">
    <property type="entry name" value="GNAT_dom"/>
</dbReference>
<dbReference type="InterPro" id="IPR016181">
    <property type="entry name" value="Acyl_CoA_acyltransferase"/>
</dbReference>
<keyword evidence="5" id="KW-1185">Reference proteome</keyword>
<sequence length="298" mass="34634">MLTIRQINQKNKRDLDALLAIWESSVAATHTFLTTEDIEALKPEVKKGLLMIDQLYGYYEQQLVGFIGVENEKVEMLFVDAKNRGQGIGKKLLQYAIDLLNIKYVDVNEQNEQGFGFYQHMGFQVMNRSELDNQGNAFPILHLKLRSHSMRFEEIISNKKEFLDLLLLADEQEDMIDRYLDNGRMFVLYDVDLKCEAVVTELNDTECELKNIATMPDQQGKGYGKALIQFLFKEFLGRYQTMYVGTGDVPSILNFYKNCGFRESHRIKNFFIDNYHEPIIDQGVQLIDMVYLRADTEE</sequence>
<organism evidence="4 5">
    <name type="scientific">Candidatus Enterococcus murrayae</name>
    <dbReference type="NCBI Taxonomy" id="2815321"/>
    <lineage>
        <taxon>Bacteria</taxon>
        <taxon>Bacillati</taxon>
        <taxon>Bacillota</taxon>
        <taxon>Bacilli</taxon>
        <taxon>Lactobacillales</taxon>
        <taxon>Enterococcaceae</taxon>
        <taxon>Enterococcus</taxon>
    </lineage>
</organism>
<evidence type="ECO:0000256" key="1">
    <source>
        <dbReference type="ARBA" id="ARBA00022679"/>
    </source>
</evidence>
<evidence type="ECO:0000313" key="5">
    <source>
        <dbReference type="Proteomes" id="UP000664495"/>
    </source>
</evidence>
<dbReference type="Pfam" id="PF13508">
    <property type="entry name" value="Acetyltransf_7"/>
    <property type="match status" value="1"/>
</dbReference>
<feature type="domain" description="N-acetyltransferase" evidence="3">
    <location>
        <begin position="2"/>
        <end position="147"/>
    </location>
</feature>
<dbReference type="Pfam" id="PF13673">
    <property type="entry name" value="Acetyltransf_10"/>
    <property type="match status" value="1"/>
</dbReference>
<dbReference type="SUPFAM" id="SSF55729">
    <property type="entry name" value="Acyl-CoA N-acyltransferases (Nat)"/>
    <property type="match status" value="2"/>
</dbReference>
<name>A0ABS3HCX7_9ENTE</name>
<feature type="domain" description="N-acetyltransferase" evidence="3">
    <location>
        <begin position="150"/>
        <end position="297"/>
    </location>
</feature>
<gene>
    <name evidence="4" type="ORF">JZO85_03425</name>
</gene>
<dbReference type="EMBL" id="JAFLVR010000007">
    <property type="protein sequence ID" value="MBO0451302.1"/>
    <property type="molecule type" value="Genomic_DNA"/>
</dbReference>
<dbReference type="CDD" id="cd04301">
    <property type="entry name" value="NAT_SF"/>
    <property type="match status" value="2"/>
</dbReference>
<dbReference type="Proteomes" id="UP000664495">
    <property type="component" value="Unassembled WGS sequence"/>
</dbReference>
<evidence type="ECO:0000313" key="4">
    <source>
        <dbReference type="EMBL" id="MBO0451302.1"/>
    </source>
</evidence>
<accession>A0ABS3HCX7</accession>
<dbReference type="Gene3D" id="3.40.630.30">
    <property type="match status" value="2"/>
</dbReference>
<dbReference type="PANTHER" id="PTHR43800">
    <property type="entry name" value="PEPTIDYL-LYSINE N-ACETYLTRANSFERASE YJAB"/>
    <property type="match status" value="1"/>
</dbReference>
<proteinExistence type="predicted"/>
<comment type="caution">
    <text evidence="4">The sequence shown here is derived from an EMBL/GenBank/DDBJ whole genome shotgun (WGS) entry which is preliminary data.</text>
</comment>
<evidence type="ECO:0000259" key="3">
    <source>
        <dbReference type="PROSITE" id="PS51186"/>
    </source>
</evidence>
<evidence type="ECO:0000256" key="2">
    <source>
        <dbReference type="ARBA" id="ARBA00023315"/>
    </source>
</evidence>
<protein>
    <submittedName>
        <fullName evidence="4">GNAT family N-acetyltransferase</fullName>
    </submittedName>
</protein>
<keyword evidence="2" id="KW-0012">Acyltransferase</keyword>